<keyword evidence="5" id="KW-1185">Reference proteome</keyword>
<keyword evidence="1" id="KW-0378">Hydrolase</keyword>
<dbReference type="PANTHER" id="PTHR46017:SF1">
    <property type="entry name" value="ALPHA-MANNOSIDASE 2C1"/>
    <property type="match status" value="1"/>
</dbReference>
<organism evidence="4 5">
    <name type="scientific">Dictyobacter vulcani</name>
    <dbReference type="NCBI Taxonomy" id="2607529"/>
    <lineage>
        <taxon>Bacteria</taxon>
        <taxon>Bacillati</taxon>
        <taxon>Chloroflexota</taxon>
        <taxon>Ktedonobacteria</taxon>
        <taxon>Ktedonobacterales</taxon>
        <taxon>Dictyobacteraceae</taxon>
        <taxon>Dictyobacter</taxon>
    </lineage>
</organism>
<dbReference type="EMBL" id="BKZW01000002">
    <property type="protein sequence ID" value="GER90158.1"/>
    <property type="molecule type" value="Genomic_DNA"/>
</dbReference>
<dbReference type="RefSeq" id="WP_198925399.1">
    <property type="nucleotide sequence ID" value="NZ_BKZW01000002.1"/>
</dbReference>
<dbReference type="InterPro" id="IPR037094">
    <property type="entry name" value="Glyco_hydro_38_cen_sf"/>
</dbReference>
<dbReference type="GO" id="GO:0004559">
    <property type="term" value="F:alpha-mannosidase activity"/>
    <property type="evidence" value="ECO:0007669"/>
    <property type="project" value="InterPro"/>
</dbReference>
<dbReference type="InterPro" id="IPR000602">
    <property type="entry name" value="Glyco_hydro_38_N"/>
</dbReference>
<dbReference type="SUPFAM" id="SSF88688">
    <property type="entry name" value="Families 57/38 glycoside transferase middle domain"/>
    <property type="match status" value="1"/>
</dbReference>
<evidence type="ECO:0000313" key="4">
    <source>
        <dbReference type="EMBL" id="GER90158.1"/>
    </source>
</evidence>
<dbReference type="InterPro" id="IPR011330">
    <property type="entry name" value="Glyco_hydro/deAcase_b/a-brl"/>
</dbReference>
<comment type="caution">
    <text evidence="4">The sequence shown here is derived from an EMBL/GenBank/DDBJ whole genome shotgun (WGS) entry which is preliminary data.</text>
</comment>
<dbReference type="InterPro" id="IPR027291">
    <property type="entry name" value="Glyco_hydro_38_N_sf"/>
</dbReference>
<accession>A0A5J4KK89</accession>
<evidence type="ECO:0000313" key="5">
    <source>
        <dbReference type="Proteomes" id="UP000326912"/>
    </source>
</evidence>
<dbReference type="Proteomes" id="UP000326912">
    <property type="component" value="Unassembled WGS sequence"/>
</dbReference>
<dbReference type="InterPro" id="IPR015341">
    <property type="entry name" value="Glyco_hydro_38_cen"/>
</dbReference>
<keyword evidence="2" id="KW-0326">Glycosidase</keyword>
<dbReference type="Pfam" id="PF01074">
    <property type="entry name" value="Glyco_hydro_38N"/>
    <property type="match status" value="1"/>
</dbReference>
<dbReference type="Pfam" id="PF09261">
    <property type="entry name" value="Alpha-mann_mid"/>
    <property type="match status" value="1"/>
</dbReference>
<evidence type="ECO:0000256" key="1">
    <source>
        <dbReference type="ARBA" id="ARBA00022801"/>
    </source>
</evidence>
<dbReference type="CDD" id="cd10789">
    <property type="entry name" value="GH38N_AMII_ER_cytosolic"/>
    <property type="match status" value="1"/>
</dbReference>
<proteinExistence type="predicted"/>
<protein>
    <recommendedName>
        <fullName evidence="3">Glycoside hydrolase family 38 central domain-containing protein</fullName>
    </recommendedName>
</protein>
<dbReference type="AlphaFoldDB" id="A0A5J4KK89"/>
<dbReference type="FunFam" id="1.20.1270.50:FF:000004">
    <property type="entry name" value="alpha-mannosidase 2C1 isoform X1"/>
    <property type="match status" value="1"/>
</dbReference>
<dbReference type="Gene3D" id="3.20.110.10">
    <property type="entry name" value="Glycoside hydrolase 38, N terminal domain"/>
    <property type="match status" value="1"/>
</dbReference>
<name>A0A5J4KK89_9CHLR</name>
<dbReference type="SMART" id="SM00872">
    <property type="entry name" value="Alpha-mann_mid"/>
    <property type="match status" value="1"/>
</dbReference>
<gene>
    <name evidence="4" type="ORF">KDW_43200</name>
</gene>
<dbReference type="FunFam" id="3.20.110.10:FF:000002">
    <property type="entry name" value="alpha-mannosidase 2C1 isoform X1"/>
    <property type="match status" value="1"/>
</dbReference>
<dbReference type="GO" id="GO:0009313">
    <property type="term" value="P:oligosaccharide catabolic process"/>
    <property type="evidence" value="ECO:0007669"/>
    <property type="project" value="TreeGrafter"/>
</dbReference>
<dbReference type="InterPro" id="IPR028995">
    <property type="entry name" value="Glyco_hydro_57/38_cen_sf"/>
</dbReference>
<feature type="domain" description="Glycoside hydrolase family 38 central" evidence="3">
    <location>
        <begin position="524"/>
        <end position="603"/>
    </location>
</feature>
<reference evidence="4 5" key="1">
    <citation type="submission" date="2019-10" db="EMBL/GenBank/DDBJ databases">
        <title>Dictyobacter vulcani sp. nov., within the class Ktedonobacteria, isolated from soil of volcanic Mt. Zao.</title>
        <authorList>
            <person name="Zheng Y."/>
            <person name="Wang C.M."/>
            <person name="Sakai Y."/>
            <person name="Abe K."/>
            <person name="Yokota A."/>
            <person name="Yabe S."/>
        </authorList>
    </citation>
    <scope>NUCLEOTIDE SEQUENCE [LARGE SCALE GENOMIC DNA]</scope>
    <source>
        <strain evidence="4 5">W12</strain>
    </source>
</reference>
<sequence>MSHQIRWTIQKIAQRLNLIEPLVYRRRQTIPSFRFLPLIGPREQPPVGVDVDDSAWTVIEPYDYWGEWRQNFVLRSSFQIPDEWEKGLPFALSLPIGTTGDFSHPEALAYIDGVSYAACDRHHHEFALRADWQDAQVHTLALHGWTAAHGEHGAQLLMKPCEVVQIDQPTRDFIATARVALGAAESLAEAVPARGKLLYALDRAFILLDTREPFGEDFYASVAEAHSVLKEGIAQAGAPLDVEVVATGHAHIDVAWLWTLGQTRRKASRTFHTVDRLMEQFPDYHFTQSQPQLYEFMRQDHPDLFEAIKQRVAEGRWELTGGMWVEADCNLSGPESLARQFLLGRSFFAEHFGKDIETPVLWLPDVFGYAWALPQLIKQAGLEYFFTIKIGWSQYNRLPFDSFWWQGIDGTRVLTHFSPTPEKGSAYASTYNAMATPDDILGTWTNFRQKDLGHDNVVPPVLTAFGFGDGGGGPTREMLENLREMKEFPAFPRTRQGDVGSFFRQLEETSGSQLPTWNGELYLEYHRGTYTTQSRNKRWNRKSEFLLHDAEFLAAQASLLNNDYRYPDKEITQAWQLICLNQFHDIIPGSSIHDVYVESEQQYAEIAKLGNSVREGALQAIARQVAGDVLIANPISFERNDLAFWPESLPAGRHLQNSHTGSPCMYRAQTAAPGSMPGHCIN</sequence>
<dbReference type="PANTHER" id="PTHR46017">
    <property type="entry name" value="ALPHA-MANNOSIDASE 2C1"/>
    <property type="match status" value="1"/>
</dbReference>
<dbReference type="SUPFAM" id="SSF88713">
    <property type="entry name" value="Glycoside hydrolase/deacetylase"/>
    <property type="match status" value="1"/>
</dbReference>
<evidence type="ECO:0000259" key="3">
    <source>
        <dbReference type="SMART" id="SM00872"/>
    </source>
</evidence>
<dbReference type="Gene3D" id="1.20.1270.50">
    <property type="entry name" value="Glycoside hydrolase family 38, central domain"/>
    <property type="match status" value="1"/>
</dbReference>
<dbReference type="GO" id="GO:0006013">
    <property type="term" value="P:mannose metabolic process"/>
    <property type="evidence" value="ECO:0007669"/>
    <property type="project" value="InterPro"/>
</dbReference>
<evidence type="ECO:0000256" key="2">
    <source>
        <dbReference type="ARBA" id="ARBA00023295"/>
    </source>
</evidence>